<protein>
    <recommendedName>
        <fullName evidence="2">GT-D fold-like domain-containing protein</fullName>
    </recommendedName>
</protein>
<dbReference type="Pfam" id="PF22882">
    <property type="entry name" value="GT-D-like"/>
    <property type="match status" value="1"/>
</dbReference>
<reference evidence="3 4" key="1">
    <citation type="submission" date="2016-10" db="EMBL/GenBank/DDBJ databases">
        <authorList>
            <person name="de Groot N.N."/>
        </authorList>
    </citation>
    <scope>NUCLEOTIDE SEQUENCE [LARGE SCALE GENOMIC DNA]</scope>
    <source>
        <strain evidence="3 4">DSM 28129</strain>
    </source>
</reference>
<dbReference type="RefSeq" id="WP_245742316.1">
    <property type="nucleotide sequence ID" value="NZ_FNBG01000008.1"/>
</dbReference>
<dbReference type="Proteomes" id="UP000198972">
    <property type="component" value="Unassembled WGS sequence"/>
</dbReference>
<evidence type="ECO:0000256" key="1">
    <source>
        <dbReference type="SAM" id="MobiDB-lite"/>
    </source>
</evidence>
<feature type="region of interest" description="Disordered" evidence="1">
    <location>
        <begin position="25"/>
        <end position="51"/>
    </location>
</feature>
<evidence type="ECO:0000259" key="2">
    <source>
        <dbReference type="Pfam" id="PF22882"/>
    </source>
</evidence>
<keyword evidence="4" id="KW-1185">Reference proteome</keyword>
<gene>
    <name evidence="3" type="ORF">SAMN04488542_108131</name>
</gene>
<dbReference type="STRING" id="670482.SAMN04488542_108131"/>
<accession>A0A1G7JWU5</accession>
<dbReference type="InterPro" id="IPR049785">
    <property type="entry name" value="GT-D-like_firm"/>
</dbReference>
<dbReference type="NCBIfam" id="NF040628">
    <property type="entry name" value="GT-D_rel"/>
    <property type="match status" value="1"/>
</dbReference>
<dbReference type="InterPro" id="IPR055171">
    <property type="entry name" value="GT-D-like"/>
</dbReference>
<organism evidence="3 4">
    <name type="scientific">Fontibacillus panacisegetis</name>
    <dbReference type="NCBI Taxonomy" id="670482"/>
    <lineage>
        <taxon>Bacteria</taxon>
        <taxon>Bacillati</taxon>
        <taxon>Bacillota</taxon>
        <taxon>Bacilli</taxon>
        <taxon>Bacillales</taxon>
        <taxon>Paenibacillaceae</taxon>
        <taxon>Fontibacillus</taxon>
    </lineage>
</organism>
<sequence length="399" mass="44982">MPVSRYKVRKLRKSRKAVKKIHLAGTKRKRITQRSGHRKNRLSRSKGKLGRHVIAEEQKSARLDKSTGTETLQRRMLSQNEGGFGTEQIAAENMVSEGRNNETDEQETRNDNEMAPVMHFEESEISAIFEEGFRQGYFEGGEGKVSRYIPRYVMLPEMSVDDVISTGVRALSSYFYPLMSPAYVFEEINDALNNRTPLSVIRLGDGEVLTLAHETIISLEQAKNWGKFLPYAGVHLPDHSARESLAESIRYADIIGIPESRHPSYQGLLFPVFNYYGMDYRNMKLTTSTVNYALNEEAWLSKLLTQRRIILIGNQAPELARWFQIQGYEIVDVIAPVQGAGDVERIMEQVAQLDFDIALVAAGIAAVVICTRIAREKGKVALDMGHLADMFVKGEAPLL</sequence>
<name>A0A1G7JWU5_9BACL</name>
<evidence type="ECO:0000313" key="4">
    <source>
        <dbReference type="Proteomes" id="UP000198972"/>
    </source>
</evidence>
<dbReference type="AlphaFoldDB" id="A0A1G7JWU5"/>
<evidence type="ECO:0000313" key="3">
    <source>
        <dbReference type="EMBL" id="SDF29285.1"/>
    </source>
</evidence>
<feature type="domain" description="GT-D fold-like" evidence="2">
    <location>
        <begin position="180"/>
        <end position="390"/>
    </location>
</feature>
<dbReference type="EMBL" id="FNBG01000008">
    <property type="protein sequence ID" value="SDF29285.1"/>
    <property type="molecule type" value="Genomic_DNA"/>
</dbReference>
<proteinExistence type="predicted"/>